<proteinExistence type="predicted"/>
<evidence type="ECO:0000256" key="1">
    <source>
        <dbReference type="SAM" id="MobiDB-lite"/>
    </source>
</evidence>
<keyword evidence="3" id="KW-1185">Reference proteome</keyword>
<accession>A0A2U1K9C0</accession>
<dbReference type="AlphaFoldDB" id="A0A2U1K9C0"/>
<feature type="compositionally biased region" description="Low complexity" evidence="1">
    <location>
        <begin position="43"/>
        <end position="53"/>
    </location>
</feature>
<sequence>MGALRESQAGLESENKMTDEAILGEVLGTRRGFNPGRGRRPRGSSSSSSSAHSHPPPLPLSRAAFERCVMALQQQIEALYEHLANANIQLPPPVVLDPSQFMDADEDSTDDDSSAHSHPPPKPVSRAAFARYVTAHQQQFQVLYEHLANANIHLPPPVMLDPSEFMDADEDAAAPGDE</sequence>
<gene>
    <name evidence="2" type="ORF">CTI12_AA619990</name>
</gene>
<dbReference type="EMBL" id="PKPP01030380">
    <property type="protein sequence ID" value="PWA21842.1"/>
    <property type="molecule type" value="Genomic_DNA"/>
</dbReference>
<comment type="caution">
    <text evidence="2">The sequence shown here is derived from an EMBL/GenBank/DDBJ whole genome shotgun (WGS) entry which is preliminary data.</text>
</comment>
<feature type="region of interest" description="Disordered" evidence="1">
    <location>
        <begin position="1"/>
        <end position="60"/>
    </location>
</feature>
<dbReference type="Proteomes" id="UP000245207">
    <property type="component" value="Unassembled WGS sequence"/>
</dbReference>
<reference evidence="2 3" key="1">
    <citation type="journal article" date="2018" name="Mol. Plant">
        <title>The genome of Artemisia annua provides insight into the evolution of Asteraceae family and artemisinin biosynthesis.</title>
        <authorList>
            <person name="Shen Q."/>
            <person name="Zhang L."/>
            <person name="Liao Z."/>
            <person name="Wang S."/>
            <person name="Yan T."/>
            <person name="Shi P."/>
            <person name="Liu M."/>
            <person name="Fu X."/>
            <person name="Pan Q."/>
            <person name="Wang Y."/>
            <person name="Lv Z."/>
            <person name="Lu X."/>
            <person name="Zhang F."/>
            <person name="Jiang W."/>
            <person name="Ma Y."/>
            <person name="Chen M."/>
            <person name="Hao X."/>
            <person name="Li L."/>
            <person name="Tang Y."/>
            <person name="Lv G."/>
            <person name="Zhou Y."/>
            <person name="Sun X."/>
            <person name="Brodelius P.E."/>
            <person name="Rose J.K.C."/>
            <person name="Tang K."/>
        </authorList>
    </citation>
    <scope>NUCLEOTIDE SEQUENCE [LARGE SCALE GENOMIC DNA]</scope>
    <source>
        <strain evidence="3">cv. Huhao1</strain>
        <tissue evidence="2">Leaf</tissue>
    </source>
</reference>
<evidence type="ECO:0000313" key="3">
    <source>
        <dbReference type="Proteomes" id="UP000245207"/>
    </source>
</evidence>
<name>A0A2U1K9C0_ARTAN</name>
<feature type="region of interest" description="Disordered" evidence="1">
    <location>
        <begin position="94"/>
        <end position="124"/>
    </location>
</feature>
<protein>
    <submittedName>
        <fullName evidence="2">Uncharacterized protein</fullName>
    </submittedName>
</protein>
<organism evidence="2 3">
    <name type="scientific">Artemisia annua</name>
    <name type="common">Sweet wormwood</name>
    <dbReference type="NCBI Taxonomy" id="35608"/>
    <lineage>
        <taxon>Eukaryota</taxon>
        <taxon>Viridiplantae</taxon>
        <taxon>Streptophyta</taxon>
        <taxon>Embryophyta</taxon>
        <taxon>Tracheophyta</taxon>
        <taxon>Spermatophyta</taxon>
        <taxon>Magnoliopsida</taxon>
        <taxon>eudicotyledons</taxon>
        <taxon>Gunneridae</taxon>
        <taxon>Pentapetalae</taxon>
        <taxon>asterids</taxon>
        <taxon>campanulids</taxon>
        <taxon>Asterales</taxon>
        <taxon>Asteraceae</taxon>
        <taxon>Asteroideae</taxon>
        <taxon>Anthemideae</taxon>
        <taxon>Artemisiinae</taxon>
        <taxon>Artemisia</taxon>
    </lineage>
</organism>
<feature type="compositionally biased region" description="Acidic residues" evidence="1">
    <location>
        <begin position="103"/>
        <end position="112"/>
    </location>
</feature>
<evidence type="ECO:0000313" key="2">
    <source>
        <dbReference type="EMBL" id="PWA21842.1"/>
    </source>
</evidence>